<sequence>MKTLKRIPELIHEDFKYTDIDNSGILELGEDCKSLVFYTERVLTWISAFESFYKHKSMKATSKRIRYGLLITVRDHINIRICDSGIVSVQGDNLEDWKENDYQLIRQSIEDLESSQSSIPLSGTVTSQIGTSDEESFDGFLPSEITPTIPSLKIDACEDSLAYFSDIDCSSSEVSQSILKQPVTLIVPETQQDLQNDSQINGKTVEIIPSQPATGDLHISQYTSSTPISTPSTAVHNTSSKPTETISQSGIKTTKETDLLRQNSKLRHKITQSEKKLEAMDRKYAQEIDRKNATILDLQNRLKISDKQRLDEIKITNATSAMKVQDLEKEILNYENKLSILTKELHGSKTDNETLYRKVNSLLKQVESETVSCSAPQSIINHKKDQHRSPRPHSSTESTSSNSSLNRTSPKNTHLPKLNRATPTKVNRTSPRNTYPDEQNRAPSTKPSPGQFTRTSNIPTEAPPMPSVHIMYDSNGKKLTESMKRKSPQNISVTGSIYSGCTIDFATKSMQQGDLKQSTDFKFLGFGTNNVKTDDPQDMVYELKNLLLTASNKHPQTKLILCGIHHRGDSDNPKIVAEWNTKIDYVNKEMRSFCTRKGHGFVDINAVNNSTVDNPCMSVLFNDRLHFNPTGRSRLVDA</sequence>
<feature type="non-terminal residue" evidence="4">
    <location>
        <position position="638"/>
    </location>
</feature>
<dbReference type="InterPro" id="IPR036514">
    <property type="entry name" value="SGNH_hydro_sf"/>
</dbReference>
<feature type="region of interest" description="Disordered" evidence="2">
    <location>
        <begin position="368"/>
        <end position="468"/>
    </location>
</feature>
<protein>
    <recommendedName>
        <fullName evidence="3">SGNH hydrolase-type esterase domain-containing protein</fullName>
    </recommendedName>
</protein>
<dbReference type="SUPFAM" id="SSF52266">
    <property type="entry name" value="SGNH hydrolase"/>
    <property type="match status" value="1"/>
</dbReference>
<organism evidence="4 5">
    <name type="scientific">Owenia fusiformis</name>
    <name type="common">Polychaete worm</name>
    <dbReference type="NCBI Taxonomy" id="6347"/>
    <lineage>
        <taxon>Eukaryota</taxon>
        <taxon>Metazoa</taxon>
        <taxon>Spiralia</taxon>
        <taxon>Lophotrochozoa</taxon>
        <taxon>Annelida</taxon>
        <taxon>Polychaeta</taxon>
        <taxon>Sedentaria</taxon>
        <taxon>Canalipalpata</taxon>
        <taxon>Sabellida</taxon>
        <taxon>Oweniida</taxon>
        <taxon>Oweniidae</taxon>
        <taxon>Owenia</taxon>
    </lineage>
</organism>
<feature type="region of interest" description="Disordered" evidence="2">
    <location>
        <begin position="227"/>
        <end position="251"/>
    </location>
</feature>
<keyword evidence="1" id="KW-0175">Coiled coil</keyword>
<dbReference type="Proteomes" id="UP000749559">
    <property type="component" value="Unassembled WGS sequence"/>
</dbReference>
<feature type="compositionally biased region" description="Low complexity" evidence="2">
    <location>
        <begin position="392"/>
        <end position="410"/>
    </location>
</feature>
<name>A0A8S4NUX1_OWEFU</name>
<feature type="coiled-coil region" evidence="1">
    <location>
        <begin position="317"/>
        <end position="344"/>
    </location>
</feature>
<feature type="compositionally biased region" description="Polar residues" evidence="2">
    <location>
        <begin position="421"/>
        <end position="459"/>
    </location>
</feature>
<proteinExistence type="predicted"/>
<feature type="compositionally biased region" description="Polar residues" evidence="2">
    <location>
        <begin position="234"/>
        <end position="251"/>
    </location>
</feature>
<dbReference type="InterPro" id="IPR013830">
    <property type="entry name" value="SGNH_hydro"/>
</dbReference>
<dbReference type="Gene3D" id="3.40.50.1110">
    <property type="entry name" value="SGNH hydrolase"/>
    <property type="match status" value="1"/>
</dbReference>
<dbReference type="AlphaFoldDB" id="A0A8S4NUX1"/>
<keyword evidence="5" id="KW-1185">Reference proteome</keyword>
<feature type="compositionally biased region" description="Polar residues" evidence="2">
    <location>
        <begin position="368"/>
        <end position="380"/>
    </location>
</feature>
<comment type="caution">
    <text evidence="4">The sequence shown here is derived from an EMBL/GenBank/DDBJ whole genome shotgun (WGS) entry which is preliminary data.</text>
</comment>
<dbReference type="EMBL" id="CAIIXF020000005">
    <property type="protein sequence ID" value="CAH1783869.1"/>
    <property type="molecule type" value="Genomic_DNA"/>
</dbReference>
<feature type="coiled-coil region" evidence="1">
    <location>
        <begin position="263"/>
        <end position="290"/>
    </location>
</feature>
<accession>A0A8S4NUX1</accession>
<reference evidence="4" key="1">
    <citation type="submission" date="2022-03" db="EMBL/GenBank/DDBJ databases">
        <authorList>
            <person name="Martin C."/>
        </authorList>
    </citation>
    <scope>NUCLEOTIDE SEQUENCE</scope>
</reference>
<evidence type="ECO:0000313" key="5">
    <source>
        <dbReference type="Proteomes" id="UP000749559"/>
    </source>
</evidence>
<evidence type="ECO:0000313" key="4">
    <source>
        <dbReference type="EMBL" id="CAH1783869.1"/>
    </source>
</evidence>
<evidence type="ECO:0000256" key="1">
    <source>
        <dbReference type="SAM" id="Coils"/>
    </source>
</evidence>
<dbReference type="Pfam" id="PF13472">
    <property type="entry name" value="Lipase_GDSL_2"/>
    <property type="match status" value="1"/>
</dbReference>
<feature type="domain" description="SGNH hydrolase-type esterase" evidence="3">
    <location>
        <begin position="515"/>
        <end position="631"/>
    </location>
</feature>
<dbReference type="OrthoDB" id="6126005at2759"/>
<evidence type="ECO:0000259" key="3">
    <source>
        <dbReference type="Pfam" id="PF13472"/>
    </source>
</evidence>
<gene>
    <name evidence="4" type="ORF">OFUS_LOCUS10149</name>
</gene>
<evidence type="ECO:0000256" key="2">
    <source>
        <dbReference type="SAM" id="MobiDB-lite"/>
    </source>
</evidence>